<sequence>MNIEIFDSYADMCRRTAKEILADLKDNPRQLLCIAAGHTSLGLFRELVQAYKEGRADFSKASFVAMDEWLYMSPDTKDSCGCFLMEHFLNHVNYHPQNVRLWDASKKDMATECNEIETFIKDHSCNRCIDFLILGAGMNGHLALNEPGSDLYGRAHVSSLDPITQKVGQKYFEGDAVLQGGATLGIQNFREAKRCILMINDSHKAGILYQIMQANQSDPAIPATAILEFDNASLYCDRTAAS</sequence>
<keyword evidence="5" id="KW-1185">Reference proteome</keyword>
<evidence type="ECO:0000256" key="2">
    <source>
        <dbReference type="ARBA" id="ARBA00023277"/>
    </source>
</evidence>
<name>A0A4U8QBT8_9FIRM</name>
<protein>
    <submittedName>
        <fullName evidence="4">Glucosamine-6-phosphate deaminase 1</fullName>
        <ecNumber evidence="4">3.5.99.6</ecNumber>
    </submittedName>
</protein>
<dbReference type="GO" id="GO:0006046">
    <property type="term" value="P:N-acetylglucosamine catabolic process"/>
    <property type="evidence" value="ECO:0007669"/>
    <property type="project" value="TreeGrafter"/>
</dbReference>
<dbReference type="AlphaFoldDB" id="A0A4U8QBT8"/>
<keyword evidence="1 4" id="KW-0378">Hydrolase</keyword>
<dbReference type="GO" id="GO:0042802">
    <property type="term" value="F:identical protein binding"/>
    <property type="evidence" value="ECO:0007669"/>
    <property type="project" value="TreeGrafter"/>
</dbReference>
<comment type="caution">
    <text evidence="4">The sequence shown here is derived from an EMBL/GenBank/DDBJ whole genome shotgun (WGS) entry which is preliminary data.</text>
</comment>
<feature type="domain" description="Glucosamine/galactosamine-6-phosphate isomerase" evidence="3">
    <location>
        <begin position="10"/>
        <end position="227"/>
    </location>
</feature>
<dbReference type="SUPFAM" id="SSF100950">
    <property type="entry name" value="NagB/RpiA/CoA transferase-like"/>
    <property type="match status" value="1"/>
</dbReference>
<dbReference type="InterPro" id="IPR037171">
    <property type="entry name" value="NagB/RpiA_transferase-like"/>
</dbReference>
<dbReference type="GO" id="GO:0005737">
    <property type="term" value="C:cytoplasm"/>
    <property type="evidence" value="ECO:0007669"/>
    <property type="project" value="TreeGrafter"/>
</dbReference>
<dbReference type="STRING" id="180332.GCA_000797495_00874"/>
<dbReference type="RefSeq" id="WP_138001719.1">
    <property type="nucleotide sequence ID" value="NZ_QGQD01000012.1"/>
</dbReference>
<dbReference type="GO" id="GO:0019262">
    <property type="term" value="P:N-acetylneuraminate catabolic process"/>
    <property type="evidence" value="ECO:0007669"/>
    <property type="project" value="TreeGrafter"/>
</dbReference>
<dbReference type="PANTHER" id="PTHR11280">
    <property type="entry name" value="GLUCOSAMINE-6-PHOSPHATE ISOMERASE"/>
    <property type="match status" value="1"/>
</dbReference>
<gene>
    <name evidence="4" type="primary">nagB_1</name>
    <name evidence="4" type="ORF">DSM106044_00529</name>
</gene>
<dbReference type="EMBL" id="QGQD01000012">
    <property type="protein sequence ID" value="TLD02550.1"/>
    <property type="molecule type" value="Genomic_DNA"/>
</dbReference>
<dbReference type="Pfam" id="PF01182">
    <property type="entry name" value="Glucosamine_iso"/>
    <property type="match status" value="1"/>
</dbReference>
<dbReference type="EC" id="3.5.99.6" evidence="4"/>
<dbReference type="GO" id="GO:0004342">
    <property type="term" value="F:glucosamine-6-phosphate deaminase activity"/>
    <property type="evidence" value="ECO:0007669"/>
    <property type="project" value="UniProtKB-EC"/>
</dbReference>
<dbReference type="GO" id="GO:0005975">
    <property type="term" value="P:carbohydrate metabolic process"/>
    <property type="evidence" value="ECO:0007669"/>
    <property type="project" value="InterPro"/>
</dbReference>
<dbReference type="InterPro" id="IPR006148">
    <property type="entry name" value="Glc/Gal-6P_isomerase"/>
</dbReference>
<evidence type="ECO:0000313" key="5">
    <source>
        <dbReference type="Proteomes" id="UP000306509"/>
    </source>
</evidence>
<keyword evidence="2" id="KW-0119">Carbohydrate metabolism</keyword>
<organism evidence="4 5">
    <name type="scientific">Robinsoniella peoriensis</name>
    <dbReference type="NCBI Taxonomy" id="180332"/>
    <lineage>
        <taxon>Bacteria</taxon>
        <taxon>Bacillati</taxon>
        <taxon>Bacillota</taxon>
        <taxon>Clostridia</taxon>
        <taxon>Lachnospirales</taxon>
        <taxon>Lachnospiraceae</taxon>
        <taxon>Robinsoniella</taxon>
    </lineage>
</organism>
<dbReference type="GO" id="GO:0006043">
    <property type="term" value="P:glucosamine catabolic process"/>
    <property type="evidence" value="ECO:0007669"/>
    <property type="project" value="TreeGrafter"/>
</dbReference>
<evidence type="ECO:0000313" key="4">
    <source>
        <dbReference type="EMBL" id="TLD02550.1"/>
    </source>
</evidence>
<dbReference type="Gene3D" id="3.40.50.1360">
    <property type="match status" value="1"/>
</dbReference>
<dbReference type="InterPro" id="IPR004547">
    <property type="entry name" value="Glucosamine6P_isomerase"/>
</dbReference>
<evidence type="ECO:0000259" key="3">
    <source>
        <dbReference type="Pfam" id="PF01182"/>
    </source>
</evidence>
<dbReference type="Proteomes" id="UP000306509">
    <property type="component" value="Unassembled WGS sequence"/>
</dbReference>
<reference evidence="4 5" key="1">
    <citation type="journal article" date="2019" name="Anaerobe">
        <title>Detection of Robinsoniella peoriensis in multiple bone samples of a trauma patient.</title>
        <authorList>
            <person name="Schrottner P."/>
            <person name="Hartwich K."/>
            <person name="Bunk B."/>
            <person name="Schober I."/>
            <person name="Helbig S."/>
            <person name="Rudolph W.W."/>
            <person name="Gunzer F."/>
        </authorList>
    </citation>
    <scope>NUCLEOTIDE SEQUENCE [LARGE SCALE GENOMIC DNA]</scope>
    <source>
        <strain evidence="4 5">DSM 106044</strain>
    </source>
</reference>
<accession>A0A4U8QBT8</accession>
<evidence type="ECO:0000256" key="1">
    <source>
        <dbReference type="ARBA" id="ARBA00022801"/>
    </source>
</evidence>
<proteinExistence type="predicted"/>
<dbReference type="PANTHER" id="PTHR11280:SF5">
    <property type="entry name" value="GLUCOSAMINE-6-PHOSPHATE ISOMERASE"/>
    <property type="match status" value="1"/>
</dbReference>